<evidence type="ECO:0000256" key="1">
    <source>
        <dbReference type="SAM" id="MobiDB-lite"/>
    </source>
</evidence>
<organism evidence="2 3">
    <name type="scientific">Paramuricea clavata</name>
    <name type="common">Red gorgonian</name>
    <name type="synonym">Violescent sea-whip</name>
    <dbReference type="NCBI Taxonomy" id="317549"/>
    <lineage>
        <taxon>Eukaryota</taxon>
        <taxon>Metazoa</taxon>
        <taxon>Cnidaria</taxon>
        <taxon>Anthozoa</taxon>
        <taxon>Octocorallia</taxon>
        <taxon>Malacalcyonacea</taxon>
        <taxon>Plexauridae</taxon>
        <taxon>Paramuricea</taxon>
    </lineage>
</organism>
<keyword evidence="3" id="KW-1185">Reference proteome</keyword>
<dbReference type="EMBL" id="CACRXK020012780">
    <property type="protein sequence ID" value="CAB4023986.1"/>
    <property type="molecule type" value="Genomic_DNA"/>
</dbReference>
<feature type="non-terminal residue" evidence="2">
    <location>
        <position position="1"/>
    </location>
</feature>
<evidence type="ECO:0000313" key="2">
    <source>
        <dbReference type="EMBL" id="CAB4023986.1"/>
    </source>
</evidence>
<comment type="caution">
    <text evidence="2">The sequence shown here is derived from an EMBL/GenBank/DDBJ whole genome shotgun (WGS) entry which is preliminary data.</text>
</comment>
<name>A0A6S7IX50_PARCT</name>
<dbReference type="AlphaFoldDB" id="A0A6S7IX50"/>
<accession>A0A6S7IX50</accession>
<gene>
    <name evidence="2" type="ORF">PACLA_8A060960</name>
</gene>
<dbReference type="Proteomes" id="UP001152795">
    <property type="component" value="Unassembled WGS sequence"/>
</dbReference>
<proteinExistence type="predicted"/>
<protein>
    <submittedName>
        <fullName evidence="2">Uncharacterized protein</fullName>
    </submittedName>
</protein>
<feature type="region of interest" description="Disordered" evidence="1">
    <location>
        <begin position="1"/>
        <end position="22"/>
    </location>
</feature>
<evidence type="ECO:0000313" key="3">
    <source>
        <dbReference type="Proteomes" id="UP001152795"/>
    </source>
</evidence>
<reference evidence="2" key="1">
    <citation type="submission" date="2020-04" db="EMBL/GenBank/DDBJ databases">
        <authorList>
            <person name="Alioto T."/>
            <person name="Alioto T."/>
            <person name="Gomez Garrido J."/>
        </authorList>
    </citation>
    <scope>NUCLEOTIDE SEQUENCE</scope>
    <source>
        <strain evidence="2">A484AB</strain>
    </source>
</reference>
<sequence length="95" mass="11129">TKQSSTSKKRRQKENRAKSKKCRLEHQEENCKRVFKLITLSTVTCCYGDTIDEPQLNLTSLSKLKKNDVHWLKLLMEKMFITSATSIINQPFLRL</sequence>